<gene>
    <name evidence="5" type="primary">xseA</name>
    <name evidence="9" type="ORF">EP57_06985</name>
</gene>
<dbReference type="EC" id="3.1.11.6" evidence="5"/>
<evidence type="ECO:0000256" key="2">
    <source>
        <dbReference type="ARBA" id="ARBA00022722"/>
    </source>
</evidence>
<evidence type="ECO:0000256" key="4">
    <source>
        <dbReference type="ARBA" id="ARBA00022839"/>
    </source>
</evidence>
<dbReference type="GO" id="GO:0008855">
    <property type="term" value="F:exodeoxyribonuclease VII activity"/>
    <property type="evidence" value="ECO:0007669"/>
    <property type="project" value="UniProtKB-UniRule"/>
</dbReference>
<dbReference type="GeneID" id="58717121"/>
<evidence type="ECO:0000259" key="7">
    <source>
        <dbReference type="Pfam" id="PF02601"/>
    </source>
</evidence>
<keyword evidence="10" id="KW-1185">Reference proteome</keyword>
<dbReference type="OrthoDB" id="9802795at2"/>
<name>A0A099W782_9LIST</name>
<evidence type="ECO:0000256" key="1">
    <source>
        <dbReference type="ARBA" id="ARBA00022490"/>
    </source>
</evidence>
<comment type="catalytic activity">
    <reaction evidence="5 6">
        <text>Exonucleolytic cleavage in either 5'- to 3'- or 3'- to 5'-direction to yield nucleoside 5'-phosphates.</text>
        <dbReference type="EC" id="3.1.11.6"/>
    </reaction>
</comment>
<sequence>MEQDKYLSVEALTKYIEKKFEVDPYLKNIYVKGEISNFKQPVSGHMYFTLKDEGAELRCVMFQKSATKLAFKPEDGMQVLLTGRVSVFSKGGRYQLYAEWMEPDGIGSLYIKLEQLKNQLDKEGLFAQNRKRALPSFPAKVGIVTSKTGAAIRDMITTIKRRMPATEILLFPTIVQGDTAAPNIVRNIERANFRNDIDVLIVGRGGGSIEDLWAFNEEMVVRAVADSDIPVISAVGHETDTTLTDYAADIRAATPTAAAELAVPDYRDLLERVAERRFRLIQATRQRIDVSKQHVLQQQERLIMHGPKRQMEQYQERTDYFIERLERGLKQHLVLKQHAFERVAFRLTHLGLDREIVQQQEHLTSVTRQLHRQMELQLTTLRRDFLQKVEALEHLSPLALLNRGYSVVYKEDDILTSSAKVAVGDTVQITMAEGKLHAKITEKEDK</sequence>
<dbReference type="GO" id="GO:0005737">
    <property type="term" value="C:cytoplasm"/>
    <property type="evidence" value="ECO:0007669"/>
    <property type="project" value="UniProtKB-SubCell"/>
</dbReference>
<dbReference type="InterPro" id="IPR025824">
    <property type="entry name" value="OB-fold_nuc-bd_dom"/>
</dbReference>
<evidence type="ECO:0000256" key="6">
    <source>
        <dbReference type="RuleBase" id="RU004355"/>
    </source>
</evidence>
<evidence type="ECO:0000259" key="8">
    <source>
        <dbReference type="Pfam" id="PF13742"/>
    </source>
</evidence>
<keyword evidence="3 5" id="KW-0378">Hydrolase</keyword>
<accession>A0A099W782</accession>
<dbReference type="NCBIfam" id="TIGR00237">
    <property type="entry name" value="xseA"/>
    <property type="match status" value="1"/>
</dbReference>
<proteinExistence type="inferred from homology"/>
<evidence type="ECO:0000256" key="5">
    <source>
        <dbReference type="HAMAP-Rule" id="MF_00378"/>
    </source>
</evidence>
<dbReference type="Pfam" id="PF13742">
    <property type="entry name" value="tRNA_anti_2"/>
    <property type="match status" value="1"/>
</dbReference>
<feature type="domain" description="Exonuclease VII large subunit C-terminal" evidence="7">
    <location>
        <begin position="125"/>
        <end position="438"/>
    </location>
</feature>
<dbReference type="STRING" id="1552123.EP57_06985"/>
<reference evidence="9 10" key="1">
    <citation type="submission" date="2014-05" db="EMBL/GenBank/DDBJ databases">
        <title>Novel Listeriaceae from food processing environments.</title>
        <authorList>
            <person name="den Bakker H.C."/>
        </authorList>
    </citation>
    <scope>NUCLEOTIDE SEQUENCE [LARGE SCALE GENOMIC DNA]</scope>
    <source>
        <strain evidence="9 10">FSL A5-0281</strain>
    </source>
</reference>
<evidence type="ECO:0000256" key="3">
    <source>
        <dbReference type="ARBA" id="ARBA00022801"/>
    </source>
</evidence>
<keyword evidence="2 5" id="KW-0540">Nuclease</keyword>
<dbReference type="HAMAP" id="MF_00378">
    <property type="entry name" value="Exonuc_7_L"/>
    <property type="match status" value="1"/>
</dbReference>
<comment type="subunit">
    <text evidence="5">Heterooligomer composed of large and small subunits.</text>
</comment>
<organism evidence="9 10">
    <name type="scientific">Listeria booriae</name>
    <dbReference type="NCBI Taxonomy" id="1552123"/>
    <lineage>
        <taxon>Bacteria</taxon>
        <taxon>Bacillati</taxon>
        <taxon>Bacillota</taxon>
        <taxon>Bacilli</taxon>
        <taxon>Bacillales</taxon>
        <taxon>Listeriaceae</taxon>
        <taxon>Listeria</taxon>
    </lineage>
</organism>
<dbReference type="RefSeq" id="WP_036085403.1">
    <property type="nucleotide sequence ID" value="NZ_CBCSHQ010000005.1"/>
</dbReference>
<dbReference type="PANTHER" id="PTHR30008:SF0">
    <property type="entry name" value="EXODEOXYRIBONUCLEASE 7 LARGE SUBUNIT"/>
    <property type="match status" value="1"/>
</dbReference>
<dbReference type="InterPro" id="IPR003753">
    <property type="entry name" value="Exonuc_VII_L"/>
</dbReference>
<dbReference type="GO" id="GO:0009318">
    <property type="term" value="C:exodeoxyribonuclease VII complex"/>
    <property type="evidence" value="ECO:0007669"/>
    <property type="project" value="UniProtKB-UniRule"/>
</dbReference>
<protein>
    <recommendedName>
        <fullName evidence="5">Exodeoxyribonuclease 7 large subunit</fullName>
        <ecNumber evidence="5">3.1.11.6</ecNumber>
    </recommendedName>
    <alternativeName>
        <fullName evidence="5">Exodeoxyribonuclease VII large subunit</fullName>
        <shortName evidence="5">Exonuclease VII large subunit</shortName>
    </alternativeName>
</protein>
<dbReference type="GO" id="GO:0006308">
    <property type="term" value="P:DNA catabolic process"/>
    <property type="evidence" value="ECO:0007669"/>
    <property type="project" value="UniProtKB-UniRule"/>
</dbReference>
<dbReference type="PANTHER" id="PTHR30008">
    <property type="entry name" value="EXODEOXYRIBONUCLEASE 7 LARGE SUBUNIT"/>
    <property type="match status" value="1"/>
</dbReference>
<dbReference type="AlphaFoldDB" id="A0A099W782"/>
<keyword evidence="4 5" id="KW-0269">Exonuclease</keyword>
<dbReference type="Proteomes" id="UP000029844">
    <property type="component" value="Unassembled WGS sequence"/>
</dbReference>
<dbReference type="GO" id="GO:0003676">
    <property type="term" value="F:nucleic acid binding"/>
    <property type="evidence" value="ECO:0007669"/>
    <property type="project" value="InterPro"/>
</dbReference>
<dbReference type="CDD" id="cd04489">
    <property type="entry name" value="ExoVII_LU_OBF"/>
    <property type="match status" value="1"/>
</dbReference>
<keyword evidence="1 5" id="KW-0963">Cytoplasm</keyword>
<dbReference type="Pfam" id="PF02601">
    <property type="entry name" value="Exonuc_VII_L"/>
    <property type="match status" value="1"/>
</dbReference>
<dbReference type="EMBL" id="JNFA01000019">
    <property type="protein sequence ID" value="KGL41579.1"/>
    <property type="molecule type" value="Genomic_DNA"/>
</dbReference>
<dbReference type="InterPro" id="IPR020579">
    <property type="entry name" value="Exonuc_VII_lsu_C"/>
</dbReference>
<feature type="domain" description="OB-fold nucleic acid binding" evidence="8">
    <location>
        <begin position="7"/>
        <end position="101"/>
    </location>
</feature>
<evidence type="ECO:0000313" key="9">
    <source>
        <dbReference type="EMBL" id="KGL41579.1"/>
    </source>
</evidence>
<evidence type="ECO:0000313" key="10">
    <source>
        <dbReference type="Proteomes" id="UP000029844"/>
    </source>
</evidence>
<comment type="similarity">
    <text evidence="5 6">Belongs to the XseA family.</text>
</comment>
<comment type="function">
    <text evidence="5">Bidirectionally degrades single-stranded DNA into large acid-insoluble oligonucleotides, which are then degraded further into small acid-soluble oligonucleotides.</text>
</comment>
<comment type="caution">
    <text evidence="9">The sequence shown here is derived from an EMBL/GenBank/DDBJ whole genome shotgun (WGS) entry which is preliminary data.</text>
</comment>
<comment type="subcellular location">
    <subcellularLocation>
        <location evidence="5 6">Cytoplasm</location>
    </subcellularLocation>
</comment>
<dbReference type="eggNOG" id="COG1570">
    <property type="taxonomic scope" value="Bacteria"/>
</dbReference>